<feature type="compositionally biased region" description="Gly residues" evidence="2">
    <location>
        <begin position="1475"/>
        <end position="1506"/>
    </location>
</feature>
<feature type="coiled-coil region" evidence="1">
    <location>
        <begin position="217"/>
        <end position="284"/>
    </location>
</feature>
<feature type="region of interest" description="Disordered" evidence="2">
    <location>
        <begin position="1279"/>
        <end position="1306"/>
    </location>
</feature>
<dbReference type="Proteomes" id="UP000663838">
    <property type="component" value="Unassembled WGS sequence"/>
</dbReference>
<feature type="region of interest" description="Disordered" evidence="2">
    <location>
        <begin position="1466"/>
        <end position="1506"/>
    </location>
</feature>
<feature type="coiled-coil region" evidence="1">
    <location>
        <begin position="489"/>
        <end position="804"/>
    </location>
</feature>
<accession>A0A820TX59</accession>
<dbReference type="GO" id="GO:0006406">
    <property type="term" value="P:mRNA export from nucleus"/>
    <property type="evidence" value="ECO:0007669"/>
    <property type="project" value="TreeGrafter"/>
</dbReference>
<keyword evidence="1" id="KW-0175">Coiled coil</keyword>
<feature type="coiled-coil region" evidence="1">
    <location>
        <begin position="313"/>
        <end position="347"/>
    </location>
</feature>
<dbReference type="PANTHER" id="PTHR18898:SF2">
    <property type="entry name" value="NUCLEOPROTEIN TPR"/>
    <property type="match status" value="1"/>
</dbReference>
<dbReference type="GO" id="GO:0017056">
    <property type="term" value="F:structural constituent of nuclear pore"/>
    <property type="evidence" value="ECO:0007669"/>
    <property type="project" value="TreeGrafter"/>
</dbReference>
<gene>
    <name evidence="3" type="ORF">TOA249_LOCUS1072</name>
</gene>
<dbReference type="EMBL" id="CAJOBS010000027">
    <property type="protein sequence ID" value="CAF4472721.1"/>
    <property type="molecule type" value="Genomic_DNA"/>
</dbReference>
<proteinExistence type="predicted"/>
<organism evidence="3 4">
    <name type="scientific">Rotaria socialis</name>
    <dbReference type="NCBI Taxonomy" id="392032"/>
    <lineage>
        <taxon>Eukaryota</taxon>
        <taxon>Metazoa</taxon>
        <taxon>Spiralia</taxon>
        <taxon>Gnathifera</taxon>
        <taxon>Rotifera</taxon>
        <taxon>Eurotatoria</taxon>
        <taxon>Bdelloidea</taxon>
        <taxon>Philodinida</taxon>
        <taxon>Philodinidae</taxon>
        <taxon>Rotaria</taxon>
    </lineage>
</organism>
<comment type="caution">
    <text evidence="3">The sequence shown here is derived from an EMBL/GenBank/DDBJ whole genome shotgun (WGS) entry which is preliminary data.</text>
</comment>
<dbReference type="PANTHER" id="PTHR18898">
    <property type="entry name" value="NUCLEOPROTEIN TPR-RELATED"/>
    <property type="match status" value="1"/>
</dbReference>
<dbReference type="GO" id="GO:0005643">
    <property type="term" value="C:nuclear pore"/>
    <property type="evidence" value="ECO:0007669"/>
    <property type="project" value="TreeGrafter"/>
</dbReference>
<name>A0A820TX59_9BILA</name>
<sequence length="1506" mass="171181">MTILSNKTKANCSYTTSICFDQQTIRRLQDELDNTTQLLESIRSKGADLTQLTNFLDGTLSHIRSSDSTLTPTSTTNCSECRQLKSALVLELTGKERFRFGYEQLSSMIKEAAPILRRQKQDYEASFEVIAKLTSELNEARKELSELQHLSGESIENYRYIQRENQFLINDNKSLATKIQVLLAEIEELRTGNRPSERETSAEYDPNQEVPLTFRNVAELQHVNQKLDKLVREMRAQHNNDDEDLNRTRFDELKKEHQQQQQKLKETKNQFDSLETQTASLIQERDFLRLLVSRSSSSQSTSSTNPIVDCHQVENLRDQVNRLQEKIDALTKKNTQLANEKDDLIRTSNEKVRSIQYELLTARTEVEQTNEKLSLINDEQATNRLTIASLRTEINGWQERHTMLAQIRNKQEQQYFSVLTELRQLKDEKSSLECRLNTLENERKFDSIKQEQIENECMLLKSEIVKNEQIQPVIEKLRNLAEFTKERTKAMFQAKINDLTKQNDELNERLRQNEHEKELVERTYQSRLDEVIQNLQQEKSNHAETRTKFAAEKEKAEQVQKQLSDIETKLNSNTYQKTDFEQQLGDYEKELKMLRVKLDAANNELELKQTLIQSSADNVNQLNANGQKAIDELEKVKQEFVEKSNNYENEIERLKQDIVNHQSIVTQNEENIRSLNERIQTINEQHQAELLQSNERNEQIGNEKNELLQQIQNIEVARDENEQLKENIIQLTSTIEQQQANYSELERQHNELSQTMMSLQTDNERFLEQIQQYETTIMQKDDMLKVQQDITQQLEQRFAELEQKHTEQHSLMIKLSTHLAAKESEANASTTDSTVNETWNTILSMNNYLRVENTRLTDDLERIRLEISHLTERSNTLEQSYINDQQMIDELKLKNQSLQTLQERFDNDQQQISDLQEKCNLCEQEKENIQQKNQLFQTTIEQLNQEKQLLNNQIKESEEQASANQNKLTLKTAELERQGAEIDDLKGSLKQIEFDNQALKQNNAKLRNIAIKYRSSAVAAAATNPSAPATTTTTPATDADELMSAGTTEVPPTTEVAPEVNKNRSLSAELSEKMNKLRDALVMARTTITSQQKRMSQMTTELTRAKQARISNDLNEIHSMVDNIRQAYETEINDLKHIIQLFDNIDSNEHMAEIVRLRKKIEELTAPNKSSTIMSTITISTSKQSEDVSSKAARPQAFASPMTQEPVISRVAPMAPSSGRQIGVAIPMTASATSTTTSASLWTGTTTTETTTTQVTTPVEHPTTTQLTTAAGVNLLMKRTRPDDNDHKPTESTLKRSKPETEHQRLITRHENNNTSPLIAHVEPQVREQQQQQQHSIPIQEQQEIIETNVMSTTRTDTIMISAESDAMNTSMEETTSTGQLDGGVSSNNPGAPLINVVTNADTTAGTTTITESTNITTAEQTADQRRDILPIVYDVQSITTLGAGGSAQIARGTTGRTRPFITISGTRRPWSTRGGIGGGGSGGGSGARGGPAGRGTGGVGPSARQ</sequence>
<feature type="coiled-coil region" evidence="1">
    <location>
        <begin position="123"/>
        <end position="150"/>
    </location>
</feature>
<evidence type="ECO:0000313" key="4">
    <source>
        <dbReference type="Proteomes" id="UP000663838"/>
    </source>
</evidence>
<dbReference type="GO" id="GO:1901673">
    <property type="term" value="P:regulation of mitotic spindle assembly"/>
    <property type="evidence" value="ECO:0007669"/>
    <property type="project" value="TreeGrafter"/>
</dbReference>
<feature type="region of interest" description="Disordered" evidence="2">
    <location>
        <begin position="1236"/>
        <end position="1260"/>
    </location>
</feature>
<protein>
    <recommendedName>
        <fullName evidence="5">Nucleoprotein TPR</fullName>
    </recommendedName>
</protein>
<evidence type="ECO:0008006" key="5">
    <source>
        <dbReference type="Google" id="ProtNLM"/>
    </source>
</evidence>
<reference evidence="3" key="1">
    <citation type="submission" date="2021-02" db="EMBL/GenBank/DDBJ databases">
        <authorList>
            <person name="Nowell W R."/>
        </authorList>
    </citation>
    <scope>NUCLEOTIDE SEQUENCE</scope>
</reference>
<feature type="compositionally biased region" description="Basic and acidic residues" evidence="2">
    <location>
        <begin position="1280"/>
        <end position="1306"/>
    </location>
</feature>
<evidence type="ECO:0000313" key="3">
    <source>
        <dbReference type="EMBL" id="CAF4472721.1"/>
    </source>
</evidence>
<evidence type="ECO:0000256" key="2">
    <source>
        <dbReference type="SAM" id="MobiDB-lite"/>
    </source>
</evidence>
<feature type="coiled-coil region" evidence="1">
    <location>
        <begin position="408"/>
        <end position="456"/>
    </location>
</feature>
<feature type="coiled-coil region" evidence="1">
    <location>
        <begin position="853"/>
        <end position="1009"/>
    </location>
</feature>
<evidence type="ECO:0000256" key="1">
    <source>
        <dbReference type="SAM" id="Coils"/>
    </source>
</evidence>